<accession>A0ABU9GHD6</accession>
<reference evidence="2 3" key="1">
    <citation type="submission" date="2024-02" db="EMBL/GenBank/DDBJ databases">
        <title>Bacteria isolated from the canopy kelp, Nereocystis luetkeana.</title>
        <authorList>
            <person name="Pfister C.A."/>
            <person name="Younker I.T."/>
            <person name="Light S.H."/>
        </authorList>
    </citation>
    <scope>NUCLEOTIDE SEQUENCE [LARGE SCALE GENOMIC DNA]</scope>
    <source>
        <strain evidence="2 3">TI.5.07</strain>
    </source>
</reference>
<proteinExistence type="predicted"/>
<dbReference type="GeneID" id="43179315"/>
<dbReference type="InterPro" id="IPR037135">
    <property type="entry name" value="DUF1653-like_dom_sf"/>
</dbReference>
<dbReference type="EMBL" id="JBAKAP010000011">
    <property type="protein sequence ID" value="MEL0617430.1"/>
    <property type="molecule type" value="Genomic_DNA"/>
</dbReference>
<gene>
    <name evidence="2" type="ORF">V6243_11355</name>
</gene>
<organism evidence="2 3">
    <name type="scientific">Cobetia marina</name>
    <name type="common">Deleya marina</name>
    <dbReference type="NCBI Taxonomy" id="28258"/>
    <lineage>
        <taxon>Bacteria</taxon>
        <taxon>Pseudomonadati</taxon>
        <taxon>Pseudomonadota</taxon>
        <taxon>Gammaproteobacteria</taxon>
        <taxon>Oceanospirillales</taxon>
        <taxon>Halomonadaceae</taxon>
        <taxon>Cobetia</taxon>
    </lineage>
</organism>
<keyword evidence="3" id="KW-1185">Reference proteome</keyword>
<dbReference type="InterPro" id="IPR023387">
    <property type="entry name" value="DUF1653-like_dom"/>
</dbReference>
<evidence type="ECO:0000313" key="3">
    <source>
        <dbReference type="Proteomes" id="UP001378242"/>
    </source>
</evidence>
<protein>
    <submittedName>
        <fullName evidence="2">DUF1653 domain-containing protein</fullName>
    </submittedName>
</protein>
<feature type="domain" description="DUF1653" evidence="1">
    <location>
        <begin position="18"/>
        <end position="78"/>
    </location>
</feature>
<dbReference type="Proteomes" id="UP001378242">
    <property type="component" value="Unassembled WGS sequence"/>
</dbReference>
<dbReference type="Pfam" id="PF07866">
    <property type="entry name" value="DUF1653"/>
    <property type="match status" value="1"/>
</dbReference>
<sequence>MSELPPMPPLPENRPVPGLYRHYKGAQYEVIGTSRHSETEELLVVYRALYGECGLWVRPLSMFMENVEIQGEPVPRFALVTQWSC</sequence>
<evidence type="ECO:0000259" key="1">
    <source>
        <dbReference type="Pfam" id="PF07866"/>
    </source>
</evidence>
<dbReference type="Gene3D" id="2.30.30.320">
    <property type="entry name" value="DUF1653-like domain"/>
    <property type="match status" value="1"/>
</dbReference>
<comment type="caution">
    <text evidence="2">The sequence shown here is derived from an EMBL/GenBank/DDBJ whole genome shotgun (WGS) entry which is preliminary data.</text>
</comment>
<evidence type="ECO:0000313" key="2">
    <source>
        <dbReference type="EMBL" id="MEL0617430.1"/>
    </source>
</evidence>
<dbReference type="RefSeq" id="WP_240499615.1">
    <property type="nucleotide sequence ID" value="NZ_BJOH01000029.1"/>
</dbReference>
<name>A0ABU9GHD6_COBMA</name>